<dbReference type="RefSeq" id="XP_030977653.1">
    <property type="nucleotide sequence ID" value="XM_031130037.1"/>
</dbReference>
<dbReference type="Pfam" id="PF16197">
    <property type="entry name" value="KAsynt_C_assoc"/>
    <property type="match status" value="1"/>
</dbReference>
<dbReference type="InterPro" id="IPR006162">
    <property type="entry name" value="Ppantetheine_attach_site"/>
</dbReference>
<keyword evidence="1" id="KW-0596">Phosphopantetheine</keyword>
<feature type="compositionally biased region" description="Polar residues" evidence="10">
    <location>
        <begin position="2655"/>
        <end position="2673"/>
    </location>
</feature>
<dbReference type="InterPro" id="IPR014031">
    <property type="entry name" value="Ketoacyl_synth_C"/>
</dbReference>
<dbReference type="InterPro" id="IPR009081">
    <property type="entry name" value="PP-bd_ACP"/>
</dbReference>
<dbReference type="InterPro" id="IPR016039">
    <property type="entry name" value="Thiolase-like"/>
</dbReference>
<dbReference type="InterPro" id="IPR049900">
    <property type="entry name" value="PKS_mFAS_DH"/>
</dbReference>
<evidence type="ECO:0000256" key="8">
    <source>
        <dbReference type="ARBA" id="ARBA00023268"/>
    </source>
</evidence>
<dbReference type="InterPro" id="IPR016035">
    <property type="entry name" value="Acyl_Trfase/lysoPLipase"/>
</dbReference>
<reference evidence="15" key="1">
    <citation type="journal article" date="2019" name="Mol. Biol. Evol.">
        <title>Blast fungal genomes show frequent chromosomal changes, gene gains and losses, and effector gene turnover.</title>
        <authorList>
            <person name="Gomez Luciano L.B."/>
            <person name="Jason Tsai I."/>
            <person name="Chuma I."/>
            <person name="Tosa Y."/>
            <person name="Chen Y.H."/>
            <person name="Li J.Y."/>
            <person name="Li M.Y."/>
            <person name="Jade Lu M.Y."/>
            <person name="Nakayashiki H."/>
            <person name="Li W.H."/>
        </authorList>
    </citation>
    <scope>NUCLEOTIDE SEQUENCE</scope>
    <source>
        <strain evidence="15">NI907</strain>
    </source>
</reference>
<dbReference type="Gene3D" id="3.30.300.30">
    <property type="match status" value="1"/>
</dbReference>
<reference evidence="15" key="3">
    <citation type="submission" date="2025-08" db="UniProtKB">
        <authorList>
            <consortium name="RefSeq"/>
        </authorList>
    </citation>
    <scope>IDENTIFICATION</scope>
    <source>
        <strain evidence="15">NI907</strain>
    </source>
</reference>
<dbReference type="InterPro" id="IPR036291">
    <property type="entry name" value="NAD(P)-bd_dom_sf"/>
</dbReference>
<feature type="domain" description="Carrier" evidence="11">
    <location>
        <begin position="2529"/>
        <end position="2611"/>
    </location>
</feature>
<dbReference type="Gene3D" id="3.30.70.3290">
    <property type="match status" value="1"/>
</dbReference>
<keyword evidence="7" id="KW-0560">Oxidoreductase</keyword>
<evidence type="ECO:0008006" key="16">
    <source>
        <dbReference type="Google" id="ProtNLM"/>
    </source>
</evidence>
<dbReference type="InterPro" id="IPR036736">
    <property type="entry name" value="ACP-like_sf"/>
</dbReference>
<dbReference type="GO" id="GO:0006633">
    <property type="term" value="P:fatty acid biosynthetic process"/>
    <property type="evidence" value="ECO:0007669"/>
    <property type="project" value="InterPro"/>
</dbReference>
<gene>
    <name evidence="15" type="ORF">PgNI_10061</name>
</gene>
<dbReference type="InterPro" id="IPR013968">
    <property type="entry name" value="PKS_KR"/>
</dbReference>
<dbReference type="InterPro" id="IPR016036">
    <property type="entry name" value="Malonyl_transacylase_ACP-bd"/>
</dbReference>
<keyword evidence="5" id="KW-0808">Transferase</keyword>
<dbReference type="InterPro" id="IPR013217">
    <property type="entry name" value="Methyltransf_12"/>
</dbReference>
<dbReference type="Pfam" id="PF00668">
    <property type="entry name" value="Condensation"/>
    <property type="match status" value="1"/>
</dbReference>
<dbReference type="Proteomes" id="UP000515153">
    <property type="component" value="Unplaced"/>
</dbReference>
<dbReference type="Pfam" id="PF07993">
    <property type="entry name" value="NAD_binding_4"/>
    <property type="match status" value="1"/>
</dbReference>
<dbReference type="Gene3D" id="3.40.47.10">
    <property type="match status" value="1"/>
</dbReference>
<dbReference type="SUPFAM" id="SSF52777">
    <property type="entry name" value="CoA-dependent acyltransferases"/>
    <property type="match status" value="2"/>
</dbReference>
<dbReference type="Gene3D" id="3.10.129.110">
    <property type="entry name" value="Polyketide synthase dehydratase"/>
    <property type="match status" value="1"/>
</dbReference>
<dbReference type="GO" id="GO:0008168">
    <property type="term" value="F:methyltransferase activity"/>
    <property type="evidence" value="ECO:0007669"/>
    <property type="project" value="UniProtKB-KW"/>
</dbReference>
<dbReference type="GO" id="GO:0016491">
    <property type="term" value="F:oxidoreductase activity"/>
    <property type="evidence" value="ECO:0007669"/>
    <property type="project" value="UniProtKB-KW"/>
</dbReference>
<dbReference type="Pfam" id="PF08242">
    <property type="entry name" value="Methyltransf_12"/>
    <property type="match status" value="1"/>
</dbReference>
<dbReference type="GeneID" id="41964945"/>
<dbReference type="PROSITE" id="PS52004">
    <property type="entry name" value="KS3_2"/>
    <property type="match status" value="1"/>
</dbReference>
<evidence type="ECO:0000313" key="15">
    <source>
        <dbReference type="RefSeq" id="XP_030977653.1"/>
    </source>
</evidence>
<dbReference type="SMART" id="SM00827">
    <property type="entry name" value="PKS_AT"/>
    <property type="match status" value="1"/>
</dbReference>
<dbReference type="PROSITE" id="PS50075">
    <property type="entry name" value="CARRIER"/>
    <property type="match status" value="2"/>
</dbReference>
<dbReference type="SUPFAM" id="SSF52151">
    <property type="entry name" value="FabD/lysophospholipase-like"/>
    <property type="match status" value="1"/>
</dbReference>
<dbReference type="Gene3D" id="3.40.50.150">
    <property type="entry name" value="Vaccinia Virus protein VP39"/>
    <property type="match status" value="1"/>
</dbReference>
<dbReference type="InterPro" id="IPR045851">
    <property type="entry name" value="AMP-bd_C_sf"/>
</dbReference>
<dbReference type="PANTHER" id="PTHR43775:SF20">
    <property type="entry name" value="HYBRID PKS-NRPS SYNTHETASE APDA"/>
    <property type="match status" value="1"/>
</dbReference>
<dbReference type="InterPro" id="IPR014030">
    <property type="entry name" value="Ketoacyl_synth_N"/>
</dbReference>
<protein>
    <recommendedName>
        <fullName evidence="16">Polyketide synthase</fullName>
    </recommendedName>
</protein>
<dbReference type="PROSITE" id="PS00455">
    <property type="entry name" value="AMP_BINDING"/>
    <property type="match status" value="1"/>
</dbReference>
<evidence type="ECO:0000259" key="13">
    <source>
        <dbReference type="PROSITE" id="PS52019"/>
    </source>
</evidence>
<accession>A0A6P8ARW5</accession>
<dbReference type="PROSITE" id="PS52019">
    <property type="entry name" value="PKS_MFAS_DH"/>
    <property type="match status" value="1"/>
</dbReference>
<feature type="compositionally biased region" description="Basic and acidic residues" evidence="10">
    <location>
        <begin position="2683"/>
        <end position="2702"/>
    </location>
</feature>
<feature type="region of interest" description="Disordered" evidence="10">
    <location>
        <begin position="2633"/>
        <end position="2716"/>
    </location>
</feature>
<reference evidence="15" key="2">
    <citation type="submission" date="2019-10" db="EMBL/GenBank/DDBJ databases">
        <authorList>
            <consortium name="NCBI Genome Project"/>
        </authorList>
    </citation>
    <scope>NUCLEOTIDE SEQUENCE</scope>
    <source>
        <strain evidence="15">NI907</strain>
    </source>
</reference>
<keyword evidence="6" id="KW-0677">Repeat</keyword>
<dbReference type="Pfam" id="PF21089">
    <property type="entry name" value="PKS_DH_N"/>
    <property type="match status" value="1"/>
</dbReference>
<dbReference type="KEGG" id="pgri:PgNI_10061"/>
<dbReference type="CDD" id="cd02440">
    <property type="entry name" value="AdoMet_MTases"/>
    <property type="match status" value="1"/>
</dbReference>
<dbReference type="Gene3D" id="3.30.559.10">
    <property type="entry name" value="Chloramphenicol acetyltransferase-like domain"/>
    <property type="match status" value="1"/>
</dbReference>
<dbReference type="InterPro" id="IPR042099">
    <property type="entry name" value="ANL_N_sf"/>
</dbReference>
<dbReference type="SUPFAM" id="SSF53335">
    <property type="entry name" value="S-adenosyl-L-methionine-dependent methyltransferases"/>
    <property type="match status" value="1"/>
</dbReference>
<dbReference type="InterPro" id="IPR018201">
    <property type="entry name" value="Ketoacyl_synth_AS"/>
</dbReference>
<dbReference type="SUPFAM" id="SSF55048">
    <property type="entry name" value="Probable ACP-binding domain of malonyl-CoA ACP transacylase"/>
    <property type="match status" value="1"/>
</dbReference>
<dbReference type="Gene3D" id="3.40.50.12780">
    <property type="entry name" value="N-terminal domain of ligase-like"/>
    <property type="match status" value="1"/>
</dbReference>
<feature type="region of interest" description="C-terminal hotdog fold" evidence="9">
    <location>
        <begin position="1126"/>
        <end position="1290"/>
    </location>
</feature>
<dbReference type="GO" id="GO:0009403">
    <property type="term" value="P:toxin biosynthetic process"/>
    <property type="evidence" value="ECO:0007669"/>
    <property type="project" value="UniProtKB-ARBA"/>
</dbReference>
<dbReference type="Gene3D" id="1.10.1200.10">
    <property type="entry name" value="ACP-like"/>
    <property type="match status" value="2"/>
</dbReference>
<dbReference type="SUPFAM" id="SSF56801">
    <property type="entry name" value="Acetyl-CoA synthetase-like"/>
    <property type="match status" value="1"/>
</dbReference>
<dbReference type="InterPro" id="IPR050091">
    <property type="entry name" value="PKS_NRPS_Biosynth_Enz"/>
</dbReference>
<dbReference type="PANTHER" id="PTHR43775">
    <property type="entry name" value="FATTY ACID SYNTHASE"/>
    <property type="match status" value="1"/>
</dbReference>
<dbReference type="Gene3D" id="3.40.366.10">
    <property type="entry name" value="Malonyl-Coenzyme A Acyl Carrier Protein, domain 2"/>
    <property type="match status" value="1"/>
</dbReference>
<dbReference type="CDD" id="cd00833">
    <property type="entry name" value="PKS"/>
    <property type="match status" value="1"/>
</dbReference>
<keyword evidence="3" id="KW-0436">Ligase</keyword>
<dbReference type="InterPro" id="IPR049551">
    <property type="entry name" value="PKS_DH_C"/>
</dbReference>
<dbReference type="InterPro" id="IPR057326">
    <property type="entry name" value="KR_dom"/>
</dbReference>
<feature type="domain" description="Carrier" evidence="11">
    <location>
        <begin position="3750"/>
        <end position="3825"/>
    </location>
</feature>
<dbReference type="InterPro" id="IPR001227">
    <property type="entry name" value="Ac_transferase_dom_sf"/>
</dbReference>
<dbReference type="SUPFAM" id="SSF51735">
    <property type="entry name" value="NAD(P)-binding Rossmann-fold domains"/>
    <property type="match status" value="2"/>
</dbReference>
<dbReference type="InterPro" id="IPR023213">
    <property type="entry name" value="CAT-like_dom_sf"/>
</dbReference>
<dbReference type="GO" id="GO:0031177">
    <property type="term" value="F:phosphopantetheine binding"/>
    <property type="evidence" value="ECO:0007669"/>
    <property type="project" value="InterPro"/>
</dbReference>
<evidence type="ECO:0000256" key="2">
    <source>
        <dbReference type="ARBA" id="ARBA00022553"/>
    </source>
</evidence>
<evidence type="ECO:0000259" key="12">
    <source>
        <dbReference type="PROSITE" id="PS52004"/>
    </source>
</evidence>
<dbReference type="Pfam" id="PF00550">
    <property type="entry name" value="PP-binding"/>
    <property type="match status" value="1"/>
</dbReference>
<dbReference type="InterPro" id="IPR014043">
    <property type="entry name" value="Acyl_transferase_dom"/>
</dbReference>
<feature type="compositionally biased region" description="Basic and acidic residues" evidence="10">
    <location>
        <begin position="2635"/>
        <end position="2654"/>
    </location>
</feature>
<dbReference type="GO" id="GO:0004315">
    <property type="term" value="F:3-oxoacyl-[acyl-carrier-protein] synthase activity"/>
    <property type="evidence" value="ECO:0007669"/>
    <property type="project" value="InterPro"/>
</dbReference>
<dbReference type="GO" id="GO:0032259">
    <property type="term" value="P:methylation"/>
    <property type="evidence" value="ECO:0007669"/>
    <property type="project" value="UniProtKB-KW"/>
</dbReference>
<dbReference type="Pfam" id="PF02801">
    <property type="entry name" value="Ketoacyl-synt_C"/>
    <property type="match status" value="1"/>
</dbReference>
<dbReference type="PROSITE" id="PS00012">
    <property type="entry name" value="PHOSPHOPANTETHEINE"/>
    <property type="match status" value="1"/>
</dbReference>
<dbReference type="InterPro" id="IPR000873">
    <property type="entry name" value="AMP-dep_synth/lig_dom"/>
</dbReference>
<name>A0A6P8ARW5_PYRGI</name>
<dbReference type="SMART" id="SM00823">
    <property type="entry name" value="PKS_PP"/>
    <property type="match status" value="2"/>
</dbReference>
<keyword evidence="14" id="KW-1185">Reference proteome</keyword>
<dbReference type="InterPro" id="IPR020841">
    <property type="entry name" value="PKS_Beta-ketoAc_synthase_dom"/>
</dbReference>
<dbReference type="InterPro" id="IPR029063">
    <property type="entry name" value="SAM-dependent_MTases_sf"/>
</dbReference>
<dbReference type="InterPro" id="IPR042104">
    <property type="entry name" value="PKS_dehydratase_sf"/>
</dbReference>
<dbReference type="GO" id="GO:0004312">
    <property type="term" value="F:fatty acid synthase activity"/>
    <property type="evidence" value="ECO:0007669"/>
    <property type="project" value="TreeGrafter"/>
</dbReference>
<dbReference type="InterPro" id="IPR001242">
    <property type="entry name" value="Condensation_dom"/>
</dbReference>
<evidence type="ECO:0000256" key="1">
    <source>
        <dbReference type="ARBA" id="ARBA00022450"/>
    </source>
</evidence>
<dbReference type="Gene3D" id="3.40.50.720">
    <property type="entry name" value="NAD(P)-binding Rossmann-like Domain"/>
    <property type="match status" value="2"/>
</dbReference>
<evidence type="ECO:0000256" key="6">
    <source>
        <dbReference type="ARBA" id="ARBA00022737"/>
    </source>
</evidence>
<dbReference type="InterPro" id="IPR020807">
    <property type="entry name" value="PKS_DH"/>
</dbReference>
<proteinExistence type="predicted"/>
<dbReference type="InterPro" id="IPR032821">
    <property type="entry name" value="PKS_assoc"/>
</dbReference>
<dbReference type="SMART" id="SM00826">
    <property type="entry name" value="PKS_DH"/>
    <property type="match status" value="1"/>
</dbReference>
<evidence type="ECO:0000256" key="3">
    <source>
        <dbReference type="ARBA" id="ARBA00022598"/>
    </source>
</evidence>
<dbReference type="PROSITE" id="PS00606">
    <property type="entry name" value="KS3_1"/>
    <property type="match status" value="1"/>
</dbReference>
<dbReference type="Pfam" id="PF00109">
    <property type="entry name" value="ketoacyl-synt"/>
    <property type="match status" value="1"/>
</dbReference>
<dbReference type="SUPFAM" id="SSF47336">
    <property type="entry name" value="ACP-like"/>
    <property type="match status" value="2"/>
</dbReference>
<evidence type="ECO:0000256" key="10">
    <source>
        <dbReference type="SAM" id="MobiDB-lite"/>
    </source>
</evidence>
<feature type="domain" description="PKS/mFAS DH" evidence="13">
    <location>
        <begin position="963"/>
        <end position="1290"/>
    </location>
</feature>
<dbReference type="Pfam" id="PF00501">
    <property type="entry name" value="AMP-binding"/>
    <property type="match status" value="1"/>
</dbReference>
<feature type="active site" description="Proton donor; for dehydratase activity" evidence="9">
    <location>
        <position position="1190"/>
    </location>
</feature>
<keyword evidence="2" id="KW-0597">Phosphoprotein</keyword>
<dbReference type="SUPFAM" id="SSF53901">
    <property type="entry name" value="Thiolase-like"/>
    <property type="match status" value="1"/>
</dbReference>
<evidence type="ECO:0000259" key="11">
    <source>
        <dbReference type="PROSITE" id="PS50075"/>
    </source>
</evidence>
<dbReference type="SMART" id="SM00822">
    <property type="entry name" value="PKS_KR"/>
    <property type="match status" value="1"/>
</dbReference>
<dbReference type="CDD" id="cd05930">
    <property type="entry name" value="A_NRPS"/>
    <property type="match status" value="1"/>
</dbReference>
<dbReference type="Pfam" id="PF08659">
    <property type="entry name" value="KR"/>
    <property type="match status" value="1"/>
</dbReference>
<feature type="region of interest" description="Disordered" evidence="10">
    <location>
        <begin position="1715"/>
        <end position="1736"/>
    </location>
</feature>
<dbReference type="Gene3D" id="3.30.559.30">
    <property type="entry name" value="Nonribosomal peptide synthetase, condensation domain"/>
    <property type="match status" value="1"/>
</dbReference>
<feature type="region of interest" description="Disordered" evidence="10">
    <location>
        <begin position="2497"/>
        <end position="2518"/>
    </location>
</feature>
<evidence type="ECO:0000256" key="4">
    <source>
        <dbReference type="ARBA" id="ARBA00022603"/>
    </source>
</evidence>
<feature type="region of interest" description="N-terminal hotdog fold" evidence="9">
    <location>
        <begin position="963"/>
        <end position="1107"/>
    </location>
</feature>
<evidence type="ECO:0000313" key="14">
    <source>
        <dbReference type="Proteomes" id="UP000515153"/>
    </source>
</evidence>
<sequence>MTSQKPKAPEPIAIVGTGFRFPGGASTPSKLWELLHSPKDVLAPIPATRFNADGFYHPDGEYGGHSNVRNSYTLSEDYAAWDAGFFKIAVGEASAIDPQQRLLMECVYEALESGGHSIQRLRRSDTAVYVGLVNEEYSDIHYRELNTTPRYFSTGTGRSIASNRVSYFFDWRGPCMTIDTACSSSLVAVHQAIQAIRSGVSKVAVAAGVNLLLGPEPYIVESSFHMLSPTGRCRMWDASADGYGRGDGIAAVVLKSLSQAIADGDRIESVIRETGINQDGATSGITVPNPSAQVALIQETYRRAGLDLTKARDRPQFFECHGTGTPAGDPLEAQAVQSSLGRLVAAPGSGGPLYVGSVKTVIGHTEATAGIAGLIKVSLAIQHRLIPPNMLFEMLNPAIEPLYRGLQVPVENIPWPETGASPRRASVNSFGFGGTNAHAIVESYQPPKMDGAASDTQESVPLPFVFSAQSKASLKRMLAKFADFLLPGRVPRDLTDHDLAFTLNSRRSLLSCRAVFAARGVQHLGNQVRDAIQDQEWQPAATVSESKDGEPAPRILGVFAGQGAQWAGMARRAIRDIPFVRERFAELEGYLQDLPEEDVPAWSLRDELSKVEGSNLHLAQFSQPLCTALQLVQVDLLAAAGVKFSVVVGHSSGEIAAAYTAGLLSARDAMVVAYYRGLHSSRLANKNSKAGAMMAAGIDFAEACRLVGSEQFKGRIAVAAHNSPTSVTLSGDEDAILEAKELLASQGKFARLLRVDQAYHSQHMQPCLAPYIASLRRAGVGSMQPSSCGSRSTKWYSSVHKDGDAHRIMTAVDCEYWAANMAQTVLFAGAVGSTLTADPAAAQEQPFTVAVGIGPHGALRGPFEDIIGSVSSTRLRIPYIDVLARNQDDSISLMQCIGNLLAHGAVDSMDVGRFQAMIYHLESKGRRLTPAANLPTYPWDHSRTFWHESRRSRALRTRSKPAHPLLGTLSPDSSATDLAWHNLLRLADLPWLRGHRLQGQTIYPAAAYLAGTIDAALHVAAEMQRTVKTIEFRDVWIGKAIAFDDDSASGVEMYTTLTIKQDGPGGVLGASEVLEAGFRVRSTVFGTASTDAPLNCSGTILISLLDRDEMKPALPLLSPQKQPPALLVPVNDEEFYRELSHIGYQYTDCFRALASARRKLGYAQATLNLPVSQQLHRSERGFLLHPGPLDALFQIILLAYACPGDGRLWSLHVPIAIDRIVMDVSEIRKADSSSSTSYTIEAAVDRDPSFSGRPQSGLGGDVGIFTRDGGVGLVWAEGVCLAPLATASADDDVQMFLEPVDGPVFPDCALAMSSPADKTVARATEDENKLGWLLDRIAYFYLERLTEEIKPEQEAKAKWHFQKLMNYARHVCREAAAGRQPYVQVEFLQDTYEEIIKLMDQHMDIIDVQLMRAVGENLAAAVRGETVILQHMMQDGMLDRSYEETLGVKPFSDFLSRVIEQILFIYPEASILEIGAGTGGATKGILGRNPDNFGHYTFTDISSGFFEKAESVFATFVEGGRMSFRVLNIERDPTEQGFAEHSYDLVLASFVLHATADLERTLRNAHRLLKPGGYLVLLEMTSNDTLRLGLTMGGLEGWWLGAETGRPWSPCVSTREWHALLKATGFTGVENNTPELDPLAWPYGVLVSRALDPRVTLLLEPSSRPLVEPFEIQVLLIIAGSSPQNVSLARELQGILQPFSQSQVVVTDGMAGFSRQQAHRKRHSHPDGARKSGQDDDRANDLTVLYLADLNEEPLLQGITPDGFQGLKELFNLSPRHLLWLTHGARDSQNPYAVASIGLGRALMMEYRQVDMQFMDFPTPVPDAKVVRDHLLRLVILSAIEKEDSALLWSREPEISVDRQGRCWASRIKPHRHFNNGYNSARRTITEPPNPVEEFEVYEEWSEGDESVSRLLVRTQAIPQSLQESVPHKIKPLYSVPIAPRPGGGTWNLTAGLLIKSAQTADQGMVVVLSDRLGSVITALSEPVSISTKVTPVLMHEIGAHLFASLIMNEVKRQSQLMRHGYQQKSKKVFLILEPGASLARRLSQTAAASDSWTVVCVTTCRAKLASAPESFVFVDVNSSSSVKGRALNLSSSSRVIGIFICSDPATRVPGEQTLAASLRGSLPELSRTRTWLASDLLQDADDVHVAQDNEAGLAPQLLLASVLRDAVASAQESSALIKEGHVDVELLSLQEYVQGARGTTAREVSVIDFSAGWSAPLTITARPLDGIQPLLKGDGTYLLLGLGGKGGLGSSLAEYMVRLGARYIVLTSRNPGVEEALTLNYAKQGVQIQGMANDITDESALRKLIRDIDASPDWPPIAGVANGAMVLADVSLQNMEYDQMVRVLRPKVLGSILLDKIFETVPLDFFILISSLSCVLGNRGQANYDAANMFLVGLAAQRRSRGLAASVVDIGAVMGTGYMARAVKEQTLKQMVGAGFAKMSERDFYMAFAHAILAGRPEQRHGSYEVITGLNVPQPTDEFQPDWVTNPRFSHMISRSRAVTGRKTQESTSGRQAEKTRDLLKRARTADDLSRIVSTAVVKKTMHMLQVSDEMATDHDAFLRRSTSSLGVDSLVAVELRTWVFREFEVDIPVFKILADTSFGDIVNFILAVFPESLVPCFDRDSDNDAVPASALESMRERPSNKMNGKDASKQPTKDSLLNFSSPSGTPVSTPKLTPVASPDNSSERDPGEEDSKQDRVDRESSGSPTQDSPTGARFERVVAMSYGQRRFWLMSNLGPAPTICNVVNDIEIRAELDTGSLARAVCSLGERHEALRTAFISNPTSEVPDQVVLKQSPLRLQTIKLQTLNEVDDIYHDLHRSDYNLETGELVKMVLVSLSPGLHHLLIGYHHINMDSFSMSVLMRELLELYAGKSLDPPALQQSDLGVYERKLLQGGRWSKELVYWSNLFAGAPSLFDPLPILHVSPSSTSRVRPERIAYKSHVQSRRVSADTAKSLRSLCRSAGVTPFHVYTVVLQVLVSRLGQLEHVTMAMGHANRENLDLPGEDGAVGNFLNMVLLRLRTPSRGRSIHSFLSETRAVVLEAMANASVPIELVMEQIGVPKTSSYSPLFQIFIDYKRVQEKLPFPGGGTVQGTRYLLSETPYDIMLDIIDTAAGDALLQMHAQDGIYTPEETTRLLELYSTLLDSFSQADGETIIGDVRMAAADQVKAALRLGEILELKHQSILHSIDLTARSLQDVEALADTSNNSLSWAELISKSTALGHELRRLGVGPGSRVGIFQEPTVDWVVTMLGVWRAGASFVPMDLGQGLPRLARIARAANLAAVVAHPETVALVGELGRDPQNCVVDITELHISCPVSTSEASGVQIKSEDEAVVLFTSGTTGEPKGISIPHRVILTGIKGMVQRWPDLNSTPLTVLQHTSLNFDVSAWVALLGLACGGKTIVASRDIRGDPRALTRVIIQRQVNLSVATPSEAIGWLQSFDPGEVATCKWRWLVAVGEPIPITFLRQLHLHGKASLRVINAYGPTETWMPLAYEIPHHGSKTVAEVDRLWPVPIGGLMPNYSVRVVDSNGHVLPPGMPGQLVIGGCGIALGYVGSSAPHDRFIPDPNPVQAHLASGWRRVHLTGDYGYMTEDGVFYSLGRIQGDTQIKLRGQRLDLRDVEQAIVENAGGSVLEVVVSVRRIDGQPLDRAALASDSTSKMLVAHAVVAPSWASDSAEFLRSLVQGLPLPDYMRPSVIVPVESLPLTMNGKQDRTTISQWPVILASRGVRDSPPEFESAQVRIAQPNNRGLETMAEIWRQALASSATGLDVSEPLDPEVDFFHIGGNSLLLTRVQRSIRVNHGVDVPLRQLFHNTKLARMARLLRPESDLSDDTIDWNTETRPIPELNLALQVAKISPVDEAASTDATRGLVVVLTGAAGFLGCHLVQSLIQHPAFAEVHCVAVRSRLQRLVPLQDAARAAGKKLHVHLGDLCQPGLGLTDARSVFSLADVIIHNAADTSFLKSYATLRVPNVDSLKTLARLSLTHRTIAPPMNSPRRSPAHLHFISTAGVATYVGRDLAEEPLGRPPPAHVTEGYLLTKWAGEQWLEHAAAASGGLLRATVHRVASLVGPGAPVLDIVSSVVRHSLAVGAVPTLAGYRGQIQFVPVEEVARGIVGAAALEADGAGVRYLNHCGEADAAVDLGDLGSYCKRSLGQDGSLPVVEDEEWIRKAEVVGFPPLLGSYLRADTLGGKRTEFKILLKR</sequence>
<evidence type="ECO:0000256" key="5">
    <source>
        <dbReference type="ARBA" id="ARBA00022679"/>
    </source>
</evidence>
<dbReference type="GO" id="GO:0016874">
    <property type="term" value="F:ligase activity"/>
    <property type="evidence" value="ECO:0007669"/>
    <property type="project" value="UniProtKB-KW"/>
</dbReference>
<keyword evidence="8" id="KW-0511">Multifunctional enzyme</keyword>
<evidence type="ECO:0000256" key="9">
    <source>
        <dbReference type="PROSITE-ProRule" id="PRU01363"/>
    </source>
</evidence>
<dbReference type="InterPro" id="IPR020845">
    <property type="entry name" value="AMP-binding_CS"/>
</dbReference>
<feature type="domain" description="Ketosynthase family 3 (KS3)" evidence="12">
    <location>
        <begin position="9"/>
        <end position="443"/>
    </location>
</feature>
<dbReference type="InterPro" id="IPR049552">
    <property type="entry name" value="PKS_DH_N"/>
</dbReference>
<feature type="compositionally biased region" description="Basic and acidic residues" evidence="10">
    <location>
        <begin position="1725"/>
        <end position="1736"/>
    </location>
</feature>
<dbReference type="SMART" id="SM00825">
    <property type="entry name" value="PKS_KS"/>
    <property type="match status" value="1"/>
</dbReference>
<dbReference type="Pfam" id="PF14765">
    <property type="entry name" value="PS-DH"/>
    <property type="match status" value="1"/>
</dbReference>
<dbReference type="InterPro" id="IPR020806">
    <property type="entry name" value="PKS_PP-bd"/>
</dbReference>
<dbReference type="InterPro" id="IPR013120">
    <property type="entry name" value="FAR_NAD-bd"/>
</dbReference>
<dbReference type="CDD" id="cd19532">
    <property type="entry name" value="C_PKS-NRPS"/>
    <property type="match status" value="1"/>
</dbReference>
<evidence type="ECO:0000256" key="7">
    <source>
        <dbReference type="ARBA" id="ARBA00023002"/>
    </source>
</evidence>
<dbReference type="Pfam" id="PF00698">
    <property type="entry name" value="Acyl_transf_1"/>
    <property type="match status" value="1"/>
</dbReference>
<feature type="active site" description="Proton acceptor; for dehydratase activity" evidence="9">
    <location>
        <position position="995"/>
    </location>
</feature>
<keyword evidence="4" id="KW-0489">Methyltransferase</keyword>
<organism evidence="14 15">
    <name type="scientific">Pyricularia grisea</name>
    <name type="common">Crabgrass-specific blast fungus</name>
    <name type="synonym">Magnaporthe grisea</name>
    <dbReference type="NCBI Taxonomy" id="148305"/>
    <lineage>
        <taxon>Eukaryota</taxon>
        <taxon>Fungi</taxon>
        <taxon>Dikarya</taxon>
        <taxon>Ascomycota</taxon>
        <taxon>Pezizomycotina</taxon>
        <taxon>Sordariomycetes</taxon>
        <taxon>Sordariomycetidae</taxon>
        <taxon>Magnaporthales</taxon>
        <taxon>Pyriculariaceae</taxon>
        <taxon>Pyricularia</taxon>
    </lineage>
</organism>